<accession>A0ABN2SDX1</accession>
<comment type="caution">
    <text evidence="1">The sequence shown here is derived from an EMBL/GenBank/DDBJ whole genome shotgun (WGS) entry which is preliminary data.</text>
</comment>
<name>A0ABN2SDX1_9PSEU</name>
<dbReference type="Proteomes" id="UP001501116">
    <property type="component" value="Unassembled WGS sequence"/>
</dbReference>
<protein>
    <recommendedName>
        <fullName evidence="3">PIN domain-containing protein</fullName>
    </recommendedName>
</protein>
<sequence length="64" mass="7288">MPFPAVLDANVLIPLNTADLLLRLAEAETFRPLWSEELLDEVRRNLVKWIKLTEEQAARCVASP</sequence>
<dbReference type="RefSeq" id="WP_344429311.1">
    <property type="nucleotide sequence ID" value="NZ_BAAANN010000040.1"/>
</dbReference>
<organism evidence="1 2">
    <name type="scientific">Amycolatopsis minnesotensis</name>
    <dbReference type="NCBI Taxonomy" id="337894"/>
    <lineage>
        <taxon>Bacteria</taxon>
        <taxon>Bacillati</taxon>
        <taxon>Actinomycetota</taxon>
        <taxon>Actinomycetes</taxon>
        <taxon>Pseudonocardiales</taxon>
        <taxon>Pseudonocardiaceae</taxon>
        <taxon>Amycolatopsis</taxon>
    </lineage>
</organism>
<evidence type="ECO:0000313" key="1">
    <source>
        <dbReference type="EMBL" id="GAA1984277.1"/>
    </source>
</evidence>
<reference evidence="1 2" key="1">
    <citation type="journal article" date="2019" name="Int. J. Syst. Evol. Microbiol.">
        <title>The Global Catalogue of Microorganisms (GCM) 10K type strain sequencing project: providing services to taxonomists for standard genome sequencing and annotation.</title>
        <authorList>
            <consortium name="The Broad Institute Genomics Platform"/>
            <consortium name="The Broad Institute Genome Sequencing Center for Infectious Disease"/>
            <person name="Wu L."/>
            <person name="Ma J."/>
        </authorList>
    </citation>
    <scope>NUCLEOTIDE SEQUENCE [LARGE SCALE GENOMIC DNA]</scope>
    <source>
        <strain evidence="1 2">JCM 14545</strain>
    </source>
</reference>
<gene>
    <name evidence="1" type="ORF">GCM10009754_71950</name>
</gene>
<keyword evidence="2" id="KW-1185">Reference proteome</keyword>
<proteinExistence type="predicted"/>
<evidence type="ECO:0000313" key="2">
    <source>
        <dbReference type="Proteomes" id="UP001501116"/>
    </source>
</evidence>
<evidence type="ECO:0008006" key="3">
    <source>
        <dbReference type="Google" id="ProtNLM"/>
    </source>
</evidence>
<dbReference type="EMBL" id="BAAANN010000040">
    <property type="protein sequence ID" value="GAA1984277.1"/>
    <property type="molecule type" value="Genomic_DNA"/>
</dbReference>